<dbReference type="Gene3D" id="1.20.1270.180">
    <property type="match status" value="1"/>
</dbReference>
<dbReference type="RefSeq" id="WP_077401970.1">
    <property type="nucleotide sequence ID" value="NZ_CP019650.1"/>
</dbReference>
<dbReference type="GO" id="GO:0005576">
    <property type="term" value="C:extracellular region"/>
    <property type="evidence" value="ECO:0007669"/>
    <property type="project" value="TreeGrafter"/>
</dbReference>
<dbReference type="OrthoDB" id="5957809at2"/>
<keyword evidence="3" id="KW-1185">Reference proteome</keyword>
<name>A0A1Q2M3E6_9GAMM</name>
<dbReference type="PANTHER" id="PTHR37549:SF1">
    <property type="entry name" value="LIPOPROTEIN LPRI"/>
    <property type="match status" value="1"/>
</dbReference>
<dbReference type="InterPro" id="IPR009739">
    <property type="entry name" value="LprI-like_N"/>
</dbReference>
<dbReference type="Proteomes" id="UP000188219">
    <property type="component" value="Chromosome"/>
</dbReference>
<dbReference type="EMBL" id="CP019650">
    <property type="protein sequence ID" value="AQQ67179.1"/>
    <property type="molecule type" value="Genomic_DNA"/>
</dbReference>
<dbReference type="STRING" id="260552.Mag101_05655"/>
<dbReference type="Pfam" id="PF07007">
    <property type="entry name" value="LprI"/>
    <property type="match status" value="1"/>
</dbReference>
<evidence type="ECO:0000313" key="3">
    <source>
        <dbReference type="Proteomes" id="UP000188219"/>
    </source>
</evidence>
<dbReference type="PANTHER" id="PTHR37549">
    <property type="entry name" value="LIPOPROTEIN LPRI"/>
    <property type="match status" value="1"/>
</dbReference>
<protein>
    <recommendedName>
        <fullName evidence="1">Lysozyme inhibitor LprI-like N-terminal domain-containing protein</fullName>
    </recommendedName>
</protein>
<accession>A0A1Q2M3E6</accession>
<dbReference type="KEGG" id="maga:Mag101_05655"/>
<reference evidence="2" key="1">
    <citation type="submission" date="2017-02" db="EMBL/GenBank/DDBJ databases">
        <title>Genome of Microbulbifer agarilyticus GP101.</title>
        <authorList>
            <person name="Jung J."/>
            <person name="Bae S.S."/>
            <person name="Baek K."/>
        </authorList>
    </citation>
    <scope>NUCLEOTIDE SEQUENCE [LARGE SCALE GENOMIC DNA]</scope>
    <source>
        <strain evidence="2">GP101</strain>
    </source>
</reference>
<evidence type="ECO:0000313" key="2">
    <source>
        <dbReference type="EMBL" id="AQQ67179.1"/>
    </source>
</evidence>
<proteinExistence type="predicted"/>
<dbReference type="AlphaFoldDB" id="A0A1Q2M3E6"/>
<evidence type="ECO:0000259" key="1">
    <source>
        <dbReference type="Pfam" id="PF07007"/>
    </source>
</evidence>
<organism evidence="2 3">
    <name type="scientific">Microbulbifer agarilyticus</name>
    <dbReference type="NCBI Taxonomy" id="260552"/>
    <lineage>
        <taxon>Bacteria</taxon>
        <taxon>Pseudomonadati</taxon>
        <taxon>Pseudomonadota</taxon>
        <taxon>Gammaproteobacteria</taxon>
        <taxon>Cellvibrionales</taxon>
        <taxon>Microbulbiferaceae</taxon>
        <taxon>Microbulbifer</taxon>
    </lineage>
</organism>
<gene>
    <name evidence="2" type="ORF">Mag101_05655</name>
</gene>
<sequence length="350" mass="40462">MLTRSSVFLTVIFIITFLLNVSTSFANSGPSYDCKNASTEVEETICGDSHLSALDRRLSKVYRGKIAIPAIREKVISSQRIWLRTERSKCENIEEGTSDNGGPASRKSCLALVYNNRIEWLNLLKVSESEAVGKGSLKFKLMVGGQYALCRDYVEMINMVGYSDIPICKREVLPTFPGFRSVKWVQIEDKQEIQRVKEDQVRMDRKWSSSKKEKVDKFWLSEKNKMDQGDWPVLHMSRIDMDHDGQQETVYRFTVSQPHREKYDVCTQAESYFVKFDDEEKNEFIYSKGRGYANRLGNLSGQNRLFFYDNRIFQDYWRGFGARYHLIVNEVSGIPNQVCGINLVQYGAEE</sequence>
<dbReference type="InterPro" id="IPR052755">
    <property type="entry name" value="Lysozyme_Inhibitor_LprI"/>
</dbReference>
<feature type="domain" description="Lysozyme inhibitor LprI-like N-terminal" evidence="1">
    <location>
        <begin position="34"/>
        <end position="121"/>
    </location>
</feature>